<evidence type="ECO:0000256" key="7">
    <source>
        <dbReference type="ARBA" id="ARBA00022989"/>
    </source>
</evidence>
<evidence type="ECO:0000256" key="6">
    <source>
        <dbReference type="ARBA" id="ARBA00022970"/>
    </source>
</evidence>
<name>A0ABS6JMA6_9BACI</name>
<feature type="transmembrane region" description="Helical" evidence="9">
    <location>
        <begin position="77"/>
        <end position="98"/>
    </location>
</feature>
<evidence type="ECO:0000256" key="1">
    <source>
        <dbReference type="ARBA" id="ARBA00004651"/>
    </source>
</evidence>
<organism evidence="10 11">
    <name type="scientific">Evansella tamaricis</name>
    <dbReference type="NCBI Taxonomy" id="2069301"/>
    <lineage>
        <taxon>Bacteria</taxon>
        <taxon>Bacillati</taxon>
        <taxon>Bacillota</taxon>
        <taxon>Bacilli</taxon>
        <taxon>Bacillales</taxon>
        <taxon>Bacillaceae</taxon>
        <taxon>Evansella</taxon>
    </lineage>
</organism>
<gene>
    <name evidence="10" type="primary">brnQ</name>
    <name evidence="10" type="ORF">KS419_23235</name>
</gene>
<feature type="transmembrane region" description="Helical" evidence="9">
    <location>
        <begin position="42"/>
        <end position="65"/>
    </location>
</feature>
<keyword evidence="8 9" id="KW-0472">Membrane</keyword>
<keyword evidence="11" id="KW-1185">Reference proteome</keyword>
<comment type="caution">
    <text evidence="10">The sequence shown here is derived from an EMBL/GenBank/DDBJ whole genome shotgun (WGS) entry which is preliminary data.</text>
</comment>
<proteinExistence type="inferred from homology"/>
<keyword evidence="6 9" id="KW-0029">Amino-acid transport</keyword>
<feature type="transmembrane region" description="Helical" evidence="9">
    <location>
        <begin position="375"/>
        <end position="393"/>
    </location>
</feature>
<evidence type="ECO:0000256" key="9">
    <source>
        <dbReference type="RuleBase" id="RU362122"/>
    </source>
</evidence>
<evidence type="ECO:0000256" key="5">
    <source>
        <dbReference type="ARBA" id="ARBA00022692"/>
    </source>
</evidence>
<evidence type="ECO:0000256" key="2">
    <source>
        <dbReference type="ARBA" id="ARBA00008540"/>
    </source>
</evidence>
<dbReference type="Pfam" id="PF05525">
    <property type="entry name" value="Branch_AA_trans"/>
    <property type="match status" value="1"/>
</dbReference>
<feature type="transmembrane region" description="Helical" evidence="9">
    <location>
        <begin position="236"/>
        <end position="259"/>
    </location>
</feature>
<keyword evidence="4" id="KW-1003">Cell membrane</keyword>
<keyword evidence="5 9" id="KW-0812">Transmembrane</keyword>
<feature type="transmembrane region" description="Helical" evidence="9">
    <location>
        <begin position="279"/>
        <end position="306"/>
    </location>
</feature>
<dbReference type="Proteomes" id="UP000784880">
    <property type="component" value="Unassembled WGS sequence"/>
</dbReference>
<comment type="subcellular location">
    <subcellularLocation>
        <location evidence="1 9">Cell membrane</location>
        <topology evidence="1 9">Multi-pass membrane protein</topology>
    </subcellularLocation>
</comment>
<feature type="transmembrane region" description="Helical" evidence="9">
    <location>
        <begin position="155"/>
        <end position="178"/>
    </location>
</feature>
<feature type="transmembrane region" description="Helical" evidence="9">
    <location>
        <begin position="125"/>
        <end position="143"/>
    </location>
</feature>
<reference evidence="10 11" key="1">
    <citation type="submission" date="2021-06" db="EMBL/GenBank/DDBJ databases">
        <title>Bacillus sp. RD4P76, an endophyte from a halophyte.</title>
        <authorList>
            <person name="Sun J.-Q."/>
        </authorList>
    </citation>
    <scope>NUCLEOTIDE SEQUENCE [LARGE SCALE GENOMIC DNA]</scope>
    <source>
        <strain evidence="10 11">CGMCC 1.15917</strain>
    </source>
</reference>
<evidence type="ECO:0000256" key="4">
    <source>
        <dbReference type="ARBA" id="ARBA00022475"/>
    </source>
</evidence>
<comment type="function">
    <text evidence="9">Component of the transport system for branched-chain amino acids.</text>
</comment>
<dbReference type="RefSeq" id="WP_217069421.1">
    <property type="nucleotide sequence ID" value="NZ_JAHQCS010000183.1"/>
</dbReference>
<evidence type="ECO:0000256" key="3">
    <source>
        <dbReference type="ARBA" id="ARBA00022448"/>
    </source>
</evidence>
<protein>
    <recommendedName>
        <fullName evidence="9">Branched-chain amino acid transport system carrier protein</fullName>
    </recommendedName>
</protein>
<keyword evidence="3 9" id="KW-0813">Transport</keyword>
<accession>A0ABS6JMA6</accession>
<feature type="transmembrane region" description="Helical" evidence="9">
    <location>
        <begin position="413"/>
        <end position="432"/>
    </location>
</feature>
<keyword evidence="7 9" id="KW-1133">Transmembrane helix</keyword>
<evidence type="ECO:0000313" key="11">
    <source>
        <dbReference type="Proteomes" id="UP000784880"/>
    </source>
</evidence>
<dbReference type="EMBL" id="JAHQCS010000183">
    <property type="protein sequence ID" value="MBU9714663.1"/>
    <property type="molecule type" value="Genomic_DNA"/>
</dbReference>
<dbReference type="PANTHER" id="PTHR30588:SF8">
    <property type="entry name" value="BRANCHED-CHAIN AMINO ACID PERMEASE BRAB"/>
    <property type="match status" value="1"/>
</dbReference>
<feature type="transmembrane region" description="Helical" evidence="9">
    <location>
        <begin position="198"/>
        <end position="215"/>
    </location>
</feature>
<dbReference type="PANTHER" id="PTHR30588">
    <property type="entry name" value="BRANCHED-CHAIN AMINO ACID TRANSPORT SYSTEM 2 CARRIER PROTEIN"/>
    <property type="match status" value="1"/>
</dbReference>
<feature type="transmembrane region" description="Helical" evidence="9">
    <location>
        <begin position="318"/>
        <end position="339"/>
    </location>
</feature>
<feature type="transmembrane region" description="Helical" evidence="9">
    <location>
        <begin position="345"/>
        <end position="363"/>
    </location>
</feature>
<evidence type="ECO:0000313" key="10">
    <source>
        <dbReference type="EMBL" id="MBU9714663.1"/>
    </source>
</evidence>
<comment type="similarity">
    <text evidence="2 9">Belongs to the branched chain amino acid transporter family.</text>
</comment>
<sequence length="443" mass="47292">MKQLIFKKKDTFILGLMMFALFLGAGNLIFPPALGQGAGTNVIPAILGFLVTGVGLPVLAILAIAKSGGDLQKVSERVGPLFAVLFPLAVYLAIGPLFGIPRTGSVAYEIGLTPHLQGDSSHSPWSLLVFTFLFFTTSYWLSLNPSKLVGRIGKILTPIIVVILAVLTITGTMNPMGSLNSPTPDYHKLAFFKGFHEGYYTMDAIAALVFGIIVIQRLKENGVVSSKSIMKKTMEVGIIAGLGLSFVYLSLAYLGATSVMTIGYHDNGGSILTGISQELLGSIGVILLSLIITLACLTTSVGLISAFGEYVQITIPNIPYKLTTGLIGLFSFIMANLGLTQLIQFSLPMLMMIYPVAIVLIILTIMKDLFLEKRAIFKGAVIGTAIISISDGLSHTTLFANTLEPILSLLPLWELGLAWLIPSIVGAFIGFLSSKKTLKNDGS</sequence>
<dbReference type="NCBIfam" id="TIGR00796">
    <property type="entry name" value="livcs"/>
    <property type="match status" value="1"/>
</dbReference>
<feature type="transmembrane region" description="Helical" evidence="9">
    <location>
        <begin position="12"/>
        <end position="30"/>
    </location>
</feature>
<evidence type="ECO:0000256" key="8">
    <source>
        <dbReference type="ARBA" id="ARBA00023136"/>
    </source>
</evidence>
<dbReference type="InterPro" id="IPR004685">
    <property type="entry name" value="Brnchd-chn_aa_trnsp_Livcs"/>
</dbReference>